<evidence type="ECO:0000313" key="1">
    <source>
        <dbReference type="EMBL" id="NMW92722.1"/>
    </source>
</evidence>
<comment type="caution">
    <text evidence="2">The sequence shown here is derived from an EMBL/GenBank/DDBJ whole genome shotgun (WGS) entry which is preliminary data.</text>
</comment>
<dbReference type="EMBL" id="UGGQ01000006">
    <property type="protein sequence ID" value="STO15898.1"/>
    <property type="molecule type" value="Genomic_DNA"/>
</dbReference>
<dbReference type="EMBL" id="JABCUV010000002">
    <property type="protein sequence ID" value="NMW92722.1"/>
    <property type="molecule type" value="Genomic_DNA"/>
</dbReference>
<dbReference type="Proteomes" id="UP000582487">
    <property type="component" value="Unassembled WGS sequence"/>
</dbReference>
<organism evidence="2 3">
    <name type="scientific">Mobiluncus mulieris</name>
    <dbReference type="NCBI Taxonomy" id="2052"/>
    <lineage>
        <taxon>Bacteria</taxon>
        <taxon>Bacillati</taxon>
        <taxon>Actinomycetota</taxon>
        <taxon>Actinomycetes</taxon>
        <taxon>Actinomycetales</taxon>
        <taxon>Actinomycetaceae</taxon>
        <taxon>Mobiluncus</taxon>
    </lineage>
</organism>
<reference evidence="2 3" key="1">
    <citation type="submission" date="2018-06" db="EMBL/GenBank/DDBJ databases">
        <authorList>
            <consortium name="Pathogen Informatics"/>
            <person name="Doyle S."/>
        </authorList>
    </citation>
    <scope>NUCLEOTIDE SEQUENCE [LARGE SCALE GENOMIC DNA]</scope>
    <source>
        <strain evidence="2 3">NCTC11819</strain>
    </source>
</reference>
<evidence type="ECO:0000313" key="3">
    <source>
        <dbReference type="Proteomes" id="UP000255284"/>
    </source>
</evidence>
<sequence length="81" mass="9331">MHCNKQECPELHEHRHVEGEVEDTVLFHQVFSVEDIALTQFGAEFASEFIERSVPLIASRLDLDRADFCRRSTVIFRASPS</sequence>
<evidence type="ECO:0000313" key="4">
    <source>
        <dbReference type="Proteomes" id="UP000582487"/>
    </source>
</evidence>
<dbReference type="Proteomes" id="UP000255284">
    <property type="component" value="Unassembled WGS sequence"/>
</dbReference>
<protein>
    <submittedName>
        <fullName evidence="2">Uncharacterized protein</fullName>
    </submittedName>
</protein>
<reference evidence="1 4" key="2">
    <citation type="submission" date="2020-04" db="EMBL/GenBank/DDBJ databases">
        <title>Antimicrobial susceptibility and clonality of vaginal-derived multi-drug resistant Mobiluncus isolates in China.</title>
        <authorList>
            <person name="Zhang X."/>
        </authorList>
    </citation>
    <scope>NUCLEOTIDE SEQUENCE [LARGE SCALE GENOMIC DNA]</scope>
    <source>
        <strain evidence="1 4">7</strain>
    </source>
</reference>
<name>A0A2X1RIW4_9ACTO</name>
<dbReference type="AlphaFoldDB" id="A0A2X1RIW4"/>
<accession>A0A2X1RIW4</accession>
<gene>
    <name evidence="1" type="ORF">HHJ74_03205</name>
    <name evidence="2" type="ORF">NCTC11819_00442</name>
</gene>
<evidence type="ECO:0000313" key="2">
    <source>
        <dbReference type="EMBL" id="STO15898.1"/>
    </source>
</evidence>
<proteinExistence type="predicted"/>